<dbReference type="PROSITE" id="PS51755">
    <property type="entry name" value="OMPR_PHOB"/>
    <property type="match status" value="1"/>
</dbReference>
<dbReference type="PANTHER" id="PTHR12558">
    <property type="entry name" value="CELL DIVISION CYCLE 16,23,27"/>
    <property type="match status" value="1"/>
</dbReference>
<sequence>MSRTEPEIDPKESEIFRLGDFVFYKNINQLRGADGARVPLRSQSTQVLALLLQHRGEVVSKDALAEAVWQDTFVTDDSLVQCIADIRRALGDAGHEIVQTVPKQGYLVVTTIAGDAARNGGAARRGGPIRLVALALLLALIALGIGYLTIGPTGAPMVAGPAVPLPDGPRIVLIPFRNLGEDPDDAFFTEGLTRDINAQLARFSNLFVIAPEAGAAFRDDPDCGAIRQQLKADYILTGTAQRYNERIRITTAFLDAKTCRQLTPPGPFDRDLSVGDVLDIQLEIASKVASEVGSSDAPLFNVAVQRDIRDKAPETLSAYECVLLGYWFYQTFAPAEHRRARACLERAVIVEPGYSLAWSRLAFIYMEAKKFVIDPPPDWAERAGEAAKNALAQDRDNPDGYYAQAALSRMKGEDIAVFLDFANRAIAINPNDSWILADLGTWLAYSGRLEEGEVWITRARALNPNLHSGFNNVWHLHAFMRGDYPAAINTMLTMGTLVHMNMASLAASYALNGEQAKAEEWVGRLRAKYPDFVKDPRAPFRARGMPDELIEKLMEGLALAGYDVPAE</sequence>
<name>A0ABT2Z4E0_9RHOB</name>
<dbReference type="InterPro" id="IPR001867">
    <property type="entry name" value="OmpR/PhoB-type_DNA-bd"/>
</dbReference>
<dbReference type="Proteomes" id="UP001652503">
    <property type="component" value="Unassembled WGS sequence"/>
</dbReference>
<dbReference type="Gene3D" id="1.10.10.10">
    <property type="entry name" value="Winged helix-like DNA-binding domain superfamily/Winged helix DNA-binding domain"/>
    <property type="match status" value="1"/>
</dbReference>
<accession>A0ABT2Z4E0</accession>
<keyword evidence="3" id="KW-1133">Transmembrane helix</keyword>
<evidence type="ECO:0000313" key="5">
    <source>
        <dbReference type="EMBL" id="MCV2865885.1"/>
    </source>
</evidence>
<dbReference type="RefSeq" id="WP_263722416.1">
    <property type="nucleotide sequence ID" value="NZ_JAOWLA010000013.1"/>
</dbReference>
<evidence type="ECO:0000259" key="4">
    <source>
        <dbReference type="PROSITE" id="PS51755"/>
    </source>
</evidence>
<dbReference type="Gene3D" id="1.25.40.10">
    <property type="entry name" value="Tetratricopeptide repeat domain"/>
    <property type="match status" value="1"/>
</dbReference>
<protein>
    <submittedName>
        <fullName evidence="5">Winged helix-turn-helix domain-containing protein</fullName>
    </submittedName>
</protein>
<keyword evidence="3" id="KW-0812">Transmembrane</keyword>
<evidence type="ECO:0000256" key="2">
    <source>
        <dbReference type="PROSITE-ProRule" id="PRU01091"/>
    </source>
</evidence>
<feature type="transmembrane region" description="Helical" evidence="3">
    <location>
        <begin position="131"/>
        <end position="150"/>
    </location>
</feature>
<dbReference type="SUPFAM" id="SSF46894">
    <property type="entry name" value="C-terminal effector domain of the bipartite response regulators"/>
    <property type="match status" value="1"/>
</dbReference>
<keyword evidence="3" id="KW-0472">Membrane</keyword>
<dbReference type="InterPro" id="IPR011990">
    <property type="entry name" value="TPR-like_helical_dom_sf"/>
</dbReference>
<keyword evidence="6" id="KW-1185">Reference proteome</keyword>
<proteinExistence type="predicted"/>
<comment type="caution">
    <text evidence="5">The sequence shown here is derived from an EMBL/GenBank/DDBJ whole genome shotgun (WGS) entry which is preliminary data.</text>
</comment>
<organism evidence="5 6">
    <name type="scientific">Albidovulum sediminicola</name>
    <dbReference type="NCBI Taxonomy" id="2984331"/>
    <lineage>
        <taxon>Bacteria</taxon>
        <taxon>Pseudomonadati</taxon>
        <taxon>Pseudomonadota</taxon>
        <taxon>Alphaproteobacteria</taxon>
        <taxon>Rhodobacterales</taxon>
        <taxon>Paracoccaceae</taxon>
        <taxon>Albidovulum</taxon>
    </lineage>
</organism>
<dbReference type="CDD" id="cd00383">
    <property type="entry name" value="trans_reg_C"/>
    <property type="match status" value="1"/>
</dbReference>
<dbReference type="SUPFAM" id="SSF48452">
    <property type="entry name" value="TPR-like"/>
    <property type="match status" value="1"/>
</dbReference>
<dbReference type="Pfam" id="PF00486">
    <property type="entry name" value="Trans_reg_C"/>
    <property type="match status" value="1"/>
</dbReference>
<dbReference type="EMBL" id="JAOWLA010000013">
    <property type="protein sequence ID" value="MCV2865885.1"/>
    <property type="molecule type" value="Genomic_DNA"/>
</dbReference>
<evidence type="ECO:0000256" key="3">
    <source>
        <dbReference type="SAM" id="Phobius"/>
    </source>
</evidence>
<feature type="DNA-binding region" description="OmpR/PhoB-type" evidence="2">
    <location>
        <begin position="13"/>
        <end position="110"/>
    </location>
</feature>
<dbReference type="PANTHER" id="PTHR12558:SF13">
    <property type="entry name" value="CELL DIVISION CYCLE PROTEIN 27 HOMOLOG"/>
    <property type="match status" value="1"/>
</dbReference>
<evidence type="ECO:0000256" key="1">
    <source>
        <dbReference type="ARBA" id="ARBA00023125"/>
    </source>
</evidence>
<gene>
    <name evidence="5" type="ORF">OE647_14245</name>
</gene>
<dbReference type="SMART" id="SM00862">
    <property type="entry name" value="Trans_reg_C"/>
    <property type="match status" value="1"/>
</dbReference>
<keyword evidence="1 2" id="KW-0238">DNA-binding</keyword>
<feature type="domain" description="OmpR/PhoB-type" evidence="4">
    <location>
        <begin position="13"/>
        <end position="110"/>
    </location>
</feature>
<evidence type="ECO:0000313" key="6">
    <source>
        <dbReference type="Proteomes" id="UP001652503"/>
    </source>
</evidence>
<dbReference type="InterPro" id="IPR016032">
    <property type="entry name" value="Sig_transdc_resp-reg_C-effctor"/>
</dbReference>
<dbReference type="InterPro" id="IPR036388">
    <property type="entry name" value="WH-like_DNA-bd_sf"/>
</dbReference>
<reference evidence="5 6" key="1">
    <citation type="submission" date="2022-10" db="EMBL/GenBank/DDBJ databases">
        <title>Defluviimonas sp. nov., isolated from ocean surface water.</title>
        <authorList>
            <person name="He W."/>
            <person name="Wang L."/>
            <person name="Zhang D.-F."/>
        </authorList>
    </citation>
    <scope>NUCLEOTIDE SEQUENCE [LARGE SCALE GENOMIC DNA]</scope>
    <source>
        <strain evidence="5 6">WL0075</strain>
    </source>
</reference>